<feature type="region of interest" description="Disordered" evidence="1">
    <location>
        <begin position="86"/>
        <end position="119"/>
    </location>
</feature>
<dbReference type="AlphaFoldDB" id="A0AAW0ELG3"/>
<dbReference type="Proteomes" id="UP001430356">
    <property type="component" value="Unassembled WGS sequence"/>
</dbReference>
<gene>
    <name evidence="2" type="ORF">NESM_000310100</name>
</gene>
<evidence type="ECO:0000313" key="2">
    <source>
        <dbReference type="EMBL" id="KAK7193979.1"/>
    </source>
</evidence>
<feature type="compositionally biased region" description="Acidic residues" evidence="1">
    <location>
        <begin position="432"/>
        <end position="478"/>
    </location>
</feature>
<keyword evidence="3" id="KW-1185">Reference proteome</keyword>
<feature type="compositionally biased region" description="Basic and acidic residues" evidence="1">
    <location>
        <begin position="185"/>
        <end position="194"/>
    </location>
</feature>
<reference evidence="2 3" key="1">
    <citation type="journal article" date="2021" name="MBio">
        <title>A New Model Trypanosomatid, Novymonas esmeraldas: Genomic Perception of Its 'Candidatus Pandoraea novymonadis' Endosymbiont.</title>
        <authorList>
            <person name="Zakharova A."/>
            <person name="Saura A."/>
            <person name="Butenko A."/>
            <person name="Podesvova L."/>
            <person name="Warmusova S."/>
            <person name="Kostygov A.Y."/>
            <person name="Nenarokova A."/>
            <person name="Lukes J."/>
            <person name="Opperdoes F.R."/>
            <person name="Yurchenko V."/>
        </authorList>
    </citation>
    <scope>NUCLEOTIDE SEQUENCE [LARGE SCALE GENOMIC DNA]</scope>
    <source>
        <strain evidence="2 3">E262AT.01</strain>
    </source>
</reference>
<name>A0AAW0ELG3_9TRYP</name>
<evidence type="ECO:0000313" key="3">
    <source>
        <dbReference type="Proteomes" id="UP001430356"/>
    </source>
</evidence>
<feature type="compositionally biased region" description="Low complexity" evidence="1">
    <location>
        <begin position="422"/>
        <end position="431"/>
    </location>
</feature>
<feature type="compositionally biased region" description="Basic residues" evidence="1">
    <location>
        <begin position="375"/>
        <end position="386"/>
    </location>
</feature>
<dbReference type="EMBL" id="JAECZO010000029">
    <property type="protein sequence ID" value="KAK7193979.1"/>
    <property type="molecule type" value="Genomic_DNA"/>
</dbReference>
<organism evidence="2 3">
    <name type="scientific">Novymonas esmeraldas</name>
    <dbReference type="NCBI Taxonomy" id="1808958"/>
    <lineage>
        <taxon>Eukaryota</taxon>
        <taxon>Discoba</taxon>
        <taxon>Euglenozoa</taxon>
        <taxon>Kinetoplastea</taxon>
        <taxon>Metakinetoplastina</taxon>
        <taxon>Trypanosomatida</taxon>
        <taxon>Trypanosomatidae</taxon>
        <taxon>Novymonas</taxon>
    </lineage>
</organism>
<proteinExistence type="predicted"/>
<feature type="compositionally biased region" description="Low complexity" evidence="1">
    <location>
        <begin position="86"/>
        <end position="107"/>
    </location>
</feature>
<feature type="region of interest" description="Disordered" evidence="1">
    <location>
        <begin position="363"/>
        <end position="478"/>
    </location>
</feature>
<evidence type="ECO:0000256" key="1">
    <source>
        <dbReference type="SAM" id="MobiDB-lite"/>
    </source>
</evidence>
<protein>
    <submittedName>
        <fullName evidence="2">Uncharacterized protein</fullName>
    </submittedName>
</protein>
<feature type="compositionally biased region" description="Gly residues" evidence="1">
    <location>
        <begin position="409"/>
        <end position="421"/>
    </location>
</feature>
<feature type="region of interest" description="Disordered" evidence="1">
    <location>
        <begin position="184"/>
        <end position="205"/>
    </location>
</feature>
<accession>A0AAW0ELG3</accession>
<sequence length="478" mass="48834">MFGRSRFEKPQPGQQFHSYEDAIYPPRAYRYHIQHGAPSPRAVGGGNAGAASVYAAEAQVSTAIVLPTIDADAMCGPVVAAGGASTSAASSSAGHVRGSASSVASGSTDGAYGGADGERRPPPRLRYFLDCFVPDEDATDAQTLSEVWRHMEPLNPFHYRELWGGVDAAAPVAAAPPSVRSAAVVKREPPHDEDASVVDGGDGGGAPKVDGAAAKREGVDAWLPCPAAPASACTVTPRAAQQALQRTLRAVGLPDELASLVLLSARVPPGARLTRKQEKLLRVRQHRRPAPPRPLRRGAKVFVPESAVHGGAAASAAGLGGGSGGLLDLTARGPRVLRLNAGGGGGHAGVTSPLTVMDEFAFDDDDNAEEDKSGRGRRVGGKRRRHSGEEEEVDPGDLPLIASGRWGLATGGGGGNAGGAAGAAAAAAAGQGDEEVEEDNDEEDDMSNGVVDDDDDENMGSDDGAAEDGDDGDGDGEF</sequence>
<comment type="caution">
    <text evidence="2">The sequence shown here is derived from an EMBL/GenBank/DDBJ whole genome shotgun (WGS) entry which is preliminary data.</text>
</comment>